<organism evidence="4 5">
    <name type="scientific">Mycolicibacterium arabiense</name>
    <dbReference type="NCBI Taxonomy" id="1286181"/>
    <lineage>
        <taxon>Bacteria</taxon>
        <taxon>Bacillati</taxon>
        <taxon>Actinomycetota</taxon>
        <taxon>Actinomycetes</taxon>
        <taxon>Mycobacteriales</taxon>
        <taxon>Mycobacteriaceae</taxon>
        <taxon>Mycolicibacterium</taxon>
    </lineage>
</organism>
<protein>
    <recommendedName>
        <fullName evidence="3">Endonuclease/exonuclease/phosphatase domain-containing protein</fullName>
    </recommendedName>
</protein>
<name>A0A7I7RXP9_9MYCO</name>
<dbReference type="KEGG" id="marz:MARA_28700"/>
<evidence type="ECO:0000313" key="4">
    <source>
        <dbReference type="EMBL" id="BBY49402.1"/>
    </source>
</evidence>
<evidence type="ECO:0000256" key="2">
    <source>
        <dbReference type="SAM" id="Phobius"/>
    </source>
</evidence>
<dbReference type="InterPro" id="IPR036691">
    <property type="entry name" value="Endo/exonu/phosph_ase_sf"/>
</dbReference>
<accession>A0A7I7RXP9</accession>
<dbReference type="Pfam" id="PF03372">
    <property type="entry name" value="Exo_endo_phos"/>
    <property type="match status" value="1"/>
</dbReference>
<gene>
    <name evidence="4" type="ORF">MARA_28700</name>
</gene>
<dbReference type="AlphaFoldDB" id="A0A7I7RXP9"/>
<evidence type="ECO:0000256" key="1">
    <source>
        <dbReference type="SAM" id="MobiDB-lite"/>
    </source>
</evidence>
<feature type="transmembrane region" description="Helical" evidence="2">
    <location>
        <begin position="85"/>
        <end position="108"/>
    </location>
</feature>
<reference evidence="4 5" key="1">
    <citation type="journal article" date="2019" name="Emerg. Microbes Infect.">
        <title>Comprehensive subspecies identification of 175 nontuberculous mycobacteria species based on 7547 genomic profiles.</title>
        <authorList>
            <person name="Matsumoto Y."/>
            <person name="Kinjo T."/>
            <person name="Motooka D."/>
            <person name="Nabeya D."/>
            <person name="Jung N."/>
            <person name="Uechi K."/>
            <person name="Horii T."/>
            <person name="Iida T."/>
            <person name="Fujita J."/>
            <person name="Nakamura S."/>
        </authorList>
    </citation>
    <scope>NUCLEOTIDE SEQUENCE [LARGE SCALE GENOMIC DNA]</scope>
    <source>
        <strain evidence="4 5">JCM 18538</strain>
    </source>
</reference>
<evidence type="ECO:0000259" key="3">
    <source>
        <dbReference type="Pfam" id="PF03372"/>
    </source>
</evidence>
<geneLocation type="plasmid" evidence="5">
    <name>pjcm18538 dna</name>
</geneLocation>
<keyword evidence="5" id="KW-1185">Reference proteome</keyword>
<feature type="transmembrane region" description="Helical" evidence="2">
    <location>
        <begin position="114"/>
        <end position="135"/>
    </location>
</feature>
<dbReference type="Proteomes" id="UP000467428">
    <property type="component" value="Chromosome"/>
</dbReference>
<dbReference type="EMBL" id="AP022593">
    <property type="protein sequence ID" value="BBY49402.1"/>
    <property type="molecule type" value="Genomic_DNA"/>
</dbReference>
<keyword evidence="2" id="KW-0812">Transmembrane</keyword>
<dbReference type="GO" id="GO:0003824">
    <property type="term" value="F:catalytic activity"/>
    <property type="evidence" value="ECO:0007669"/>
    <property type="project" value="InterPro"/>
</dbReference>
<dbReference type="Gene3D" id="3.60.10.10">
    <property type="entry name" value="Endonuclease/exonuclease/phosphatase"/>
    <property type="match status" value="1"/>
</dbReference>
<dbReference type="SUPFAM" id="SSF56219">
    <property type="entry name" value="DNase I-like"/>
    <property type="match status" value="1"/>
</dbReference>
<sequence>MRASGTIERTSTKPAARACGDTGGGSAPAGGTLIIAAHTTPNTLKLHLTGTATHRVCNIPPLSRIRDTRNADTTHRRGSLSNARLLVTILGFGFAVIAAVALTVRFTPVPSHPVLYLVVASPYLIPAGPLAVALFAWGHRWVFAVVAAALSVALVVAQLPWFVHTDTHADHVPLRAMTINMLYGRADPVAIVRAADVQADVVMVQEFTQEAADGLAAAGIRQTFPYEFLDARPEATGIGLYSRYPITQQERIGRHALPMVSARIRVVGVARDTTVVSVHLAAPWPQPIDDWKKDLAEFPATLADVADQADGGAVLVGGDFNATTDMRPFRDLLANGYRDAAEQAGTGFVRTYPANRRIPSFMGIDHVLTLDCTAVSAHTLELPGTDHRAFVTTVQLPRD</sequence>
<feature type="domain" description="Endonuclease/exonuclease/phosphatase" evidence="3">
    <location>
        <begin position="177"/>
        <end position="387"/>
    </location>
</feature>
<keyword evidence="2" id="KW-0472">Membrane</keyword>
<feature type="transmembrane region" description="Helical" evidence="2">
    <location>
        <begin position="142"/>
        <end position="163"/>
    </location>
</feature>
<dbReference type="InterPro" id="IPR005135">
    <property type="entry name" value="Endo/exonuclease/phosphatase"/>
</dbReference>
<feature type="region of interest" description="Disordered" evidence="1">
    <location>
        <begin position="1"/>
        <end position="24"/>
    </location>
</feature>
<proteinExistence type="predicted"/>
<keyword evidence="2" id="KW-1133">Transmembrane helix</keyword>
<evidence type="ECO:0000313" key="5">
    <source>
        <dbReference type="Proteomes" id="UP000467428"/>
    </source>
</evidence>